<reference evidence="2 3" key="1">
    <citation type="submission" date="2018-10" db="EMBL/GenBank/DDBJ databases">
        <authorList>
            <person name="Ekblom R."/>
            <person name="Jareborg N."/>
        </authorList>
    </citation>
    <scope>NUCLEOTIDE SEQUENCE [LARGE SCALE GENOMIC DNA]</scope>
    <source>
        <tissue evidence="2">Muscle</tissue>
    </source>
</reference>
<comment type="caution">
    <text evidence="2">The sequence shown here is derived from an EMBL/GenBank/DDBJ whole genome shotgun (WGS) entry which is preliminary data.</text>
</comment>
<dbReference type="AlphaFoldDB" id="A0A9X9M306"/>
<feature type="region of interest" description="Disordered" evidence="1">
    <location>
        <begin position="1"/>
        <end position="20"/>
    </location>
</feature>
<proteinExistence type="predicted"/>
<organism evidence="2 3">
    <name type="scientific">Gulo gulo</name>
    <name type="common">Wolverine</name>
    <name type="synonym">Gluton</name>
    <dbReference type="NCBI Taxonomy" id="48420"/>
    <lineage>
        <taxon>Eukaryota</taxon>
        <taxon>Metazoa</taxon>
        <taxon>Chordata</taxon>
        <taxon>Craniata</taxon>
        <taxon>Vertebrata</taxon>
        <taxon>Euteleostomi</taxon>
        <taxon>Mammalia</taxon>
        <taxon>Eutheria</taxon>
        <taxon>Laurasiatheria</taxon>
        <taxon>Carnivora</taxon>
        <taxon>Caniformia</taxon>
        <taxon>Musteloidea</taxon>
        <taxon>Mustelidae</taxon>
        <taxon>Guloninae</taxon>
        <taxon>Gulo</taxon>
    </lineage>
</organism>
<evidence type="ECO:0000256" key="1">
    <source>
        <dbReference type="SAM" id="MobiDB-lite"/>
    </source>
</evidence>
<evidence type="ECO:0000313" key="2">
    <source>
        <dbReference type="EMBL" id="VCX30951.1"/>
    </source>
</evidence>
<dbReference type="Proteomes" id="UP000269945">
    <property type="component" value="Unassembled WGS sequence"/>
</dbReference>
<name>A0A9X9M306_GULGU</name>
<sequence>GGARRGRASGRTETWRSGPAVHLDLEDRLRPGFDAPPAASTAPVAASRGIRGRCHYLPARLEPSARPGPGPGRDLWRMTAESPEGGEGLCHPGHPFIVSFFRCGGGWEIPTCLGSPPHTLTTPVTTW</sequence>
<feature type="non-terminal residue" evidence="2">
    <location>
        <position position="1"/>
    </location>
</feature>
<accession>A0A9X9M306</accession>
<gene>
    <name evidence="2" type="ORF">BN2614_LOCUS2</name>
</gene>
<dbReference type="EMBL" id="CYRY02039777">
    <property type="protein sequence ID" value="VCX30951.1"/>
    <property type="molecule type" value="Genomic_DNA"/>
</dbReference>
<evidence type="ECO:0000313" key="3">
    <source>
        <dbReference type="Proteomes" id="UP000269945"/>
    </source>
</evidence>
<feature type="region of interest" description="Disordered" evidence="1">
    <location>
        <begin position="60"/>
        <end position="86"/>
    </location>
</feature>
<protein>
    <submittedName>
        <fullName evidence="2">Uncharacterized protein</fullName>
    </submittedName>
</protein>
<keyword evidence="3" id="KW-1185">Reference proteome</keyword>